<organism evidence="1">
    <name type="scientific">Podoviridae sp. ctdet19</name>
    <dbReference type="NCBI Taxonomy" id="2825262"/>
    <lineage>
        <taxon>Viruses</taxon>
        <taxon>Duplodnaviria</taxon>
        <taxon>Heunggongvirae</taxon>
        <taxon>Uroviricota</taxon>
        <taxon>Caudoviricetes</taxon>
    </lineage>
</organism>
<sequence>MLLWYTIYRQREREQEQNPGVKTVGCRIYNYKL</sequence>
<accession>A0A8S5U801</accession>
<reference evidence="1" key="1">
    <citation type="journal article" date="2021" name="Proc. Natl. Acad. Sci. U.S.A.">
        <title>A Catalog of Tens of Thousands of Viruses from Human Metagenomes Reveals Hidden Associations with Chronic Diseases.</title>
        <authorList>
            <person name="Tisza M.J."/>
            <person name="Buck C.B."/>
        </authorList>
    </citation>
    <scope>NUCLEOTIDE SEQUENCE</scope>
    <source>
        <strain evidence="1">Ctdet19</strain>
    </source>
</reference>
<name>A0A8S5U801_9CAUD</name>
<protein>
    <submittedName>
        <fullName evidence="1">Uncharacterized protein</fullName>
    </submittedName>
</protein>
<proteinExistence type="predicted"/>
<evidence type="ECO:0000313" key="1">
    <source>
        <dbReference type="EMBL" id="DAF90518.1"/>
    </source>
</evidence>
<dbReference type="EMBL" id="BK016031">
    <property type="protein sequence ID" value="DAF90518.1"/>
    <property type="molecule type" value="Genomic_DNA"/>
</dbReference>